<name>A0A437K5Y4_9BACI</name>
<dbReference type="GeneID" id="87617509"/>
<dbReference type="RefSeq" id="WP_127741118.1">
    <property type="nucleotide sequence ID" value="NZ_CAJCKN010000059.1"/>
</dbReference>
<dbReference type="Pfam" id="PF06923">
    <property type="entry name" value="GutM"/>
    <property type="match status" value="1"/>
</dbReference>
<gene>
    <name evidence="1" type="ORF">EM808_22800</name>
</gene>
<keyword evidence="2" id="KW-1185">Reference proteome</keyword>
<evidence type="ECO:0000313" key="1">
    <source>
        <dbReference type="EMBL" id="RVT58344.1"/>
    </source>
</evidence>
<sequence>MQLAFILCLILIVQYLLSLYQIKQYKIKIDKIVSGYKGEDGYFMFSGMTRGKLKHGAIAVLVVDSNYIIHECHLLKGMSVLTKFKPIEKYKGRHVGEIVSSINDEIPIKGKSKLPSNSKALLQASENALLTIAKKKVSLGV</sequence>
<accession>A0A437K5Y4</accession>
<dbReference type="Proteomes" id="UP000288024">
    <property type="component" value="Unassembled WGS sequence"/>
</dbReference>
<dbReference type="InterPro" id="IPR009693">
    <property type="entry name" value="Glucitol_operon_activator"/>
</dbReference>
<dbReference type="AlphaFoldDB" id="A0A437K5Y4"/>
<organism evidence="1 2">
    <name type="scientific">Niallia taxi</name>
    <dbReference type="NCBI Taxonomy" id="2499688"/>
    <lineage>
        <taxon>Bacteria</taxon>
        <taxon>Bacillati</taxon>
        <taxon>Bacillota</taxon>
        <taxon>Bacilli</taxon>
        <taxon>Bacillales</taxon>
        <taxon>Bacillaceae</taxon>
        <taxon>Niallia</taxon>
    </lineage>
</organism>
<evidence type="ECO:0000313" key="2">
    <source>
        <dbReference type="Proteomes" id="UP000288024"/>
    </source>
</evidence>
<protein>
    <submittedName>
        <fullName evidence="1">Transcriptional regulator</fullName>
    </submittedName>
</protein>
<comment type="caution">
    <text evidence="1">The sequence shown here is derived from an EMBL/GenBank/DDBJ whole genome shotgun (WGS) entry which is preliminary data.</text>
</comment>
<proteinExistence type="predicted"/>
<dbReference type="EMBL" id="RZTZ01000013">
    <property type="protein sequence ID" value="RVT58344.1"/>
    <property type="molecule type" value="Genomic_DNA"/>
</dbReference>
<reference evidence="1 2" key="1">
    <citation type="submission" date="2019-01" db="EMBL/GenBank/DDBJ databases">
        <title>Bacillus sp. M5HDSG1-1, whole genome shotgun sequence.</title>
        <authorList>
            <person name="Tuo L."/>
        </authorList>
    </citation>
    <scope>NUCLEOTIDE SEQUENCE [LARGE SCALE GENOMIC DNA]</scope>
    <source>
        <strain evidence="1 2">M5HDSG1-1</strain>
    </source>
</reference>